<dbReference type="EMBL" id="JAAALK010000289">
    <property type="protein sequence ID" value="KAG8049600.1"/>
    <property type="molecule type" value="Genomic_DNA"/>
</dbReference>
<comment type="caution">
    <text evidence="1">The sequence shown here is derived from an EMBL/GenBank/DDBJ whole genome shotgun (WGS) entry which is preliminary data.</text>
</comment>
<reference evidence="1" key="2">
    <citation type="submission" date="2021-02" db="EMBL/GenBank/DDBJ databases">
        <authorList>
            <person name="Kimball J.A."/>
            <person name="Haas M.W."/>
            <person name="Macchietto M."/>
            <person name="Kono T."/>
            <person name="Duquette J."/>
            <person name="Shao M."/>
        </authorList>
    </citation>
    <scope>NUCLEOTIDE SEQUENCE</scope>
    <source>
        <tissue evidence="1">Fresh leaf tissue</tissue>
    </source>
</reference>
<accession>A0A8J5RSD9</accession>
<keyword evidence="2" id="KW-1185">Reference proteome</keyword>
<evidence type="ECO:0000313" key="2">
    <source>
        <dbReference type="Proteomes" id="UP000729402"/>
    </source>
</evidence>
<proteinExistence type="predicted"/>
<protein>
    <submittedName>
        <fullName evidence="1">Uncharacterized protein</fullName>
    </submittedName>
</protein>
<reference evidence="1" key="1">
    <citation type="journal article" date="2021" name="bioRxiv">
        <title>Whole Genome Assembly and Annotation of Northern Wild Rice, Zizania palustris L., Supports a Whole Genome Duplication in the Zizania Genus.</title>
        <authorList>
            <person name="Haas M."/>
            <person name="Kono T."/>
            <person name="Macchietto M."/>
            <person name="Millas R."/>
            <person name="McGilp L."/>
            <person name="Shao M."/>
            <person name="Duquette J."/>
            <person name="Hirsch C.N."/>
            <person name="Kimball J."/>
        </authorList>
    </citation>
    <scope>NUCLEOTIDE SEQUENCE</scope>
    <source>
        <tissue evidence="1">Fresh leaf tissue</tissue>
    </source>
</reference>
<evidence type="ECO:0000313" key="1">
    <source>
        <dbReference type="EMBL" id="KAG8049600.1"/>
    </source>
</evidence>
<name>A0A8J5RSD9_ZIZPA</name>
<sequence length="173" mass="19546">MEVLLRRRAAEGGKVEGGKKCHLPNYLVEICEHPEYYHEALIDNQIFQKHSSFSSTFISIPWRKSPVRTHHRNELSGNAHPTYDHQTIMSPANFDSLELDMVDVPAFDLSNAKEQRQDSTPFMQATIPGLPRGKSETAVQVVFRGFLALLKLNLFCLLHPENAIMDSVKANSS</sequence>
<dbReference type="AlphaFoldDB" id="A0A8J5RSD9"/>
<gene>
    <name evidence="1" type="ORF">GUJ93_ZPchr0009g1488</name>
</gene>
<organism evidence="1 2">
    <name type="scientific">Zizania palustris</name>
    <name type="common">Northern wild rice</name>
    <dbReference type="NCBI Taxonomy" id="103762"/>
    <lineage>
        <taxon>Eukaryota</taxon>
        <taxon>Viridiplantae</taxon>
        <taxon>Streptophyta</taxon>
        <taxon>Embryophyta</taxon>
        <taxon>Tracheophyta</taxon>
        <taxon>Spermatophyta</taxon>
        <taxon>Magnoliopsida</taxon>
        <taxon>Liliopsida</taxon>
        <taxon>Poales</taxon>
        <taxon>Poaceae</taxon>
        <taxon>BOP clade</taxon>
        <taxon>Oryzoideae</taxon>
        <taxon>Oryzeae</taxon>
        <taxon>Zizaniinae</taxon>
        <taxon>Zizania</taxon>
    </lineage>
</organism>
<dbReference type="Proteomes" id="UP000729402">
    <property type="component" value="Unassembled WGS sequence"/>
</dbReference>